<evidence type="ECO:0000256" key="1">
    <source>
        <dbReference type="SAM" id="MobiDB-lite"/>
    </source>
</evidence>
<proteinExistence type="predicted"/>
<dbReference type="EMBL" id="PP179318">
    <property type="protein sequence ID" value="XAI70090.1"/>
    <property type="molecule type" value="Genomic_DNA"/>
</dbReference>
<sequence>MFRTNHTKMAFFVAGMVVMGIAWQISDLRNKEPELDMNDRIIAQATKCAQAGMESSTESNFAVGDKFYVVCKPAEFSMLDKLTLQLILENRAKAEASRNVKTPAKPANPDSFEAKSKVTQ</sequence>
<feature type="region of interest" description="Disordered" evidence="1">
    <location>
        <begin position="94"/>
        <end position="120"/>
    </location>
</feature>
<name>A0AAU6W175_9CAUD</name>
<accession>A0AAU6W175</accession>
<organism evidence="2">
    <name type="scientific">Pseudomonas phage Nican01</name>
    <dbReference type="NCBI Taxonomy" id="3138540"/>
    <lineage>
        <taxon>Viruses</taxon>
        <taxon>Duplodnaviria</taxon>
        <taxon>Heunggongvirae</taxon>
        <taxon>Uroviricota</taxon>
        <taxon>Caudoviricetes</taxon>
        <taxon>Nickievirus</taxon>
    </lineage>
</organism>
<gene>
    <name evidence="2" type="ORF">Nican01_00077</name>
</gene>
<reference evidence="2" key="1">
    <citation type="journal article" date="2024" name="J. Gen. Virol.">
        <title>Novel phages of Pseudomonas syringae unveil numerous potential auxiliary metabolic genes.</title>
        <authorList>
            <person name="Feltin C."/>
            <person name="Garneau J.R."/>
            <person name="Morris C.E."/>
            <person name="Berard A."/>
            <person name="Torres-Barcelo C."/>
        </authorList>
    </citation>
    <scope>NUCLEOTIDE SEQUENCE</scope>
</reference>
<evidence type="ECO:0000313" key="2">
    <source>
        <dbReference type="EMBL" id="XAI70090.1"/>
    </source>
</evidence>
<protein>
    <submittedName>
        <fullName evidence="2">Uncharacterized protein</fullName>
    </submittedName>
</protein>